<reference evidence="5 6" key="1">
    <citation type="journal article" date="2009" name="Stand. Genomic Sci.">
        <title>Complete genome sequence of Stackebrandtia nassauensis type strain (LLR-40K-21).</title>
        <authorList>
            <person name="Munk C."/>
            <person name="Lapidus A."/>
            <person name="Copeland A."/>
            <person name="Jando M."/>
            <person name="Mayilraj S."/>
            <person name="Glavina Del Rio T."/>
            <person name="Nolan M."/>
            <person name="Chen F."/>
            <person name="Lucas S."/>
            <person name="Tice H."/>
            <person name="Cheng J.F."/>
            <person name="Han C."/>
            <person name="Detter J.C."/>
            <person name="Bruce D."/>
            <person name="Goodwin L."/>
            <person name="Chain P."/>
            <person name="Pitluck S."/>
            <person name="Goker M."/>
            <person name="Ovchinikova G."/>
            <person name="Pati A."/>
            <person name="Ivanova N."/>
            <person name="Mavromatis K."/>
            <person name="Chen A."/>
            <person name="Palaniappan K."/>
            <person name="Land M."/>
            <person name="Hauser L."/>
            <person name="Chang Y.J."/>
            <person name="Jeffries C.D."/>
            <person name="Bristow J."/>
            <person name="Eisen J.A."/>
            <person name="Markowitz V."/>
            <person name="Hugenholtz P."/>
            <person name="Kyrpides N.C."/>
            <person name="Klenk H.P."/>
        </authorList>
    </citation>
    <scope>NUCLEOTIDE SEQUENCE [LARGE SCALE GENOMIC DNA]</scope>
    <source>
        <strain evidence="6">DSM 44728 / CIP 108903 / NRRL B-16338 / NBRC 102104 / LLR-40K-21</strain>
    </source>
</reference>
<keyword evidence="1 5" id="KW-0489">Methyltransferase</keyword>
<name>D3Q9M2_STANL</name>
<dbReference type="AlphaFoldDB" id="D3Q9M2"/>
<proteinExistence type="predicted"/>
<evidence type="ECO:0000256" key="3">
    <source>
        <dbReference type="ARBA" id="ARBA00022691"/>
    </source>
</evidence>
<dbReference type="SUPFAM" id="SSF53335">
    <property type="entry name" value="S-adenosyl-L-methionine-dependent methyltransferases"/>
    <property type="match status" value="1"/>
</dbReference>
<dbReference type="Gene3D" id="3.40.50.150">
    <property type="entry name" value="Vaccinia Virus protein VP39"/>
    <property type="match status" value="1"/>
</dbReference>
<dbReference type="KEGG" id="sna:Snas_4927"/>
<dbReference type="PANTHER" id="PTHR43464:SF19">
    <property type="entry name" value="UBIQUINONE BIOSYNTHESIS O-METHYLTRANSFERASE, MITOCHONDRIAL"/>
    <property type="match status" value="1"/>
</dbReference>
<dbReference type="InterPro" id="IPR029063">
    <property type="entry name" value="SAM-dependent_MTases_sf"/>
</dbReference>
<dbReference type="RefSeq" id="WP_013020139.1">
    <property type="nucleotide sequence ID" value="NC_013947.1"/>
</dbReference>
<sequence length="218" mass="23224">MRPDPDAHTRELAAKATTDPTGWFEELYAEAADGRATVPWDRGVPAALLAEWARDLDGTGKRAMVVGCGLGRDSEFIASLGFDTVAFDVSATAIATTKARHPDSRVDYVTADLLDLPGDWRHAFDLVVEDMTVQSLPDPPRAQAIANIPPLVGPGGTLLVVAAANLTGAATDGPPWPLVRAEIDAFATDGLRAANVECVPDATDPAINRWRAEFRRPS</sequence>
<dbReference type="STRING" id="446470.Snas_4927"/>
<dbReference type="HOGENOM" id="CLU_105064_0_0_11"/>
<dbReference type="Proteomes" id="UP000000844">
    <property type="component" value="Chromosome"/>
</dbReference>
<evidence type="ECO:0000256" key="1">
    <source>
        <dbReference type="ARBA" id="ARBA00022603"/>
    </source>
</evidence>
<keyword evidence="2 5" id="KW-0808">Transferase</keyword>
<feature type="domain" description="Methyltransferase" evidence="4">
    <location>
        <begin position="66"/>
        <end position="156"/>
    </location>
</feature>
<evidence type="ECO:0000313" key="5">
    <source>
        <dbReference type="EMBL" id="ADD44568.1"/>
    </source>
</evidence>
<organism evidence="5 6">
    <name type="scientific">Stackebrandtia nassauensis (strain DSM 44728 / CIP 108903 / NRRL B-16338 / NBRC 102104 / LLR-40K-21)</name>
    <dbReference type="NCBI Taxonomy" id="446470"/>
    <lineage>
        <taxon>Bacteria</taxon>
        <taxon>Bacillati</taxon>
        <taxon>Actinomycetota</taxon>
        <taxon>Actinomycetes</taxon>
        <taxon>Glycomycetales</taxon>
        <taxon>Glycomycetaceae</taxon>
        <taxon>Stackebrandtia</taxon>
    </lineage>
</organism>
<dbReference type="PANTHER" id="PTHR43464">
    <property type="entry name" value="METHYLTRANSFERASE"/>
    <property type="match status" value="1"/>
</dbReference>
<protein>
    <submittedName>
        <fullName evidence="5">Methyltransferase type 12</fullName>
    </submittedName>
</protein>
<dbReference type="Pfam" id="PF13649">
    <property type="entry name" value="Methyltransf_25"/>
    <property type="match status" value="1"/>
</dbReference>
<evidence type="ECO:0000259" key="4">
    <source>
        <dbReference type="Pfam" id="PF13649"/>
    </source>
</evidence>
<keyword evidence="3" id="KW-0949">S-adenosyl-L-methionine</keyword>
<dbReference type="eggNOG" id="COG2227">
    <property type="taxonomic scope" value="Bacteria"/>
</dbReference>
<dbReference type="InterPro" id="IPR041698">
    <property type="entry name" value="Methyltransf_25"/>
</dbReference>
<dbReference type="GO" id="GO:0032259">
    <property type="term" value="P:methylation"/>
    <property type="evidence" value="ECO:0007669"/>
    <property type="project" value="UniProtKB-KW"/>
</dbReference>
<accession>D3Q9M2</accession>
<keyword evidence="6" id="KW-1185">Reference proteome</keyword>
<evidence type="ECO:0000256" key="2">
    <source>
        <dbReference type="ARBA" id="ARBA00022679"/>
    </source>
</evidence>
<dbReference type="CDD" id="cd02440">
    <property type="entry name" value="AdoMet_MTases"/>
    <property type="match status" value="1"/>
</dbReference>
<dbReference type="OrthoDB" id="189743at2"/>
<dbReference type="EMBL" id="CP001778">
    <property type="protein sequence ID" value="ADD44568.1"/>
    <property type="molecule type" value="Genomic_DNA"/>
</dbReference>
<gene>
    <name evidence="5" type="ordered locus">Snas_4927</name>
</gene>
<evidence type="ECO:0000313" key="6">
    <source>
        <dbReference type="Proteomes" id="UP000000844"/>
    </source>
</evidence>
<dbReference type="GO" id="GO:0008168">
    <property type="term" value="F:methyltransferase activity"/>
    <property type="evidence" value="ECO:0007669"/>
    <property type="project" value="UniProtKB-KW"/>
</dbReference>